<dbReference type="PANTHER" id="PTHR47018:SF4">
    <property type="match status" value="1"/>
</dbReference>
<evidence type="ECO:0000313" key="3">
    <source>
        <dbReference type="Proteomes" id="UP001347796"/>
    </source>
</evidence>
<accession>A0AAN8JPA8</accession>
<dbReference type="PANTHER" id="PTHR47018">
    <property type="entry name" value="CXC DOMAIN-CONTAINING PROTEIN-RELATED"/>
    <property type="match status" value="1"/>
</dbReference>
<dbReference type="AlphaFoldDB" id="A0AAN8JPA8"/>
<dbReference type="Proteomes" id="UP001347796">
    <property type="component" value="Unassembled WGS sequence"/>
</dbReference>
<organism evidence="2 3">
    <name type="scientific">Patella caerulea</name>
    <name type="common">Rayed Mediterranean limpet</name>
    <dbReference type="NCBI Taxonomy" id="87958"/>
    <lineage>
        <taxon>Eukaryota</taxon>
        <taxon>Metazoa</taxon>
        <taxon>Spiralia</taxon>
        <taxon>Lophotrochozoa</taxon>
        <taxon>Mollusca</taxon>
        <taxon>Gastropoda</taxon>
        <taxon>Patellogastropoda</taxon>
        <taxon>Patelloidea</taxon>
        <taxon>Patellidae</taxon>
        <taxon>Patella</taxon>
    </lineage>
</organism>
<sequence length="176" mass="20117">MEHSELKLDRWRKRVAPRGDKPEASPRKTRRMDEDQSKRGEENTCLFCDGMGGDLHTALTFAIDHTVRQYALKLKDSNLLRKTADGDLVAAEAKYHKFFHDARAAQKCGEETDISSFYSIPLTELIAHIDEASSLQDTAPVFRLADLTETYRQRLIDLGMPPDIHVNRTRLKRDSC</sequence>
<name>A0AAN8JPA8_PATCE</name>
<proteinExistence type="predicted"/>
<feature type="compositionally biased region" description="Basic and acidic residues" evidence="1">
    <location>
        <begin position="17"/>
        <end position="38"/>
    </location>
</feature>
<protein>
    <submittedName>
        <fullName evidence="2">Uncharacterized protein</fullName>
    </submittedName>
</protein>
<reference evidence="2 3" key="1">
    <citation type="submission" date="2024-01" db="EMBL/GenBank/DDBJ databases">
        <title>The genome of the rayed Mediterranean limpet Patella caerulea (Linnaeus, 1758).</title>
        <authorList>
            <person name="Anh-Thu Weber A."/>
            <person name="Halstead-Nussloch G."/>
        </authorList>
    </citation>
    <scope>NUCLEOTIDE SEQUENCE [LARGE SCALE GENOMIC DNA]</scope>
    <source>
        <strain evidence="2">AATW-2023a</strain>
        <tissue evidence="2">Whole specimen</tissue>
    </source>
</reference>
<keyword evidence="3" id="KW-1185">Reference proteome</keyword>
<feature type="region of interest" description="Disordered" evidence="1">
    <location>
        <begin position="1"/>
        <end position="38"/>
    </location>
</feature>
<dbReference type="EMBL" id="JAZGQO010000007">
    <property type="protein sequence ID" value="KAK6182027.1"/>
    <property type="molecule type" value="Genomic_DNA"/>
</dbReference>
<evidence type="ECO:0000313" key="2">
    <source>
        <dbReference type="EMBL" id="KAK6182027.1"/>
    </source>
</evidence>
<gene>
    <name evidence="2" type="ORF">SNE40_009795</name>
</gene>
<comment type="caution">
    <text evidence="2">The sequence shown here is derived from an EMBL/GenBank/DDBJ whole genome shotgun (WGS) entry which is preliminary data.</text>
</comment>
<evidence type="ECO:0000256" key="1">
    <source>
        <dbReference type="SAM" id="MobiDB-lite"/>
    </source>
</evidence>